<dbReference type="Proteomes" id="UP000029846">
    <property type="component" value="Unassembled WGS sequence"/>
</dbReference>
<accession>A0A099F0U5</accession>
<dbReference type="InterPro" id="IPR003779">
    <property type="entry name" value="CMD-like"/>
</dbReference>
<dbReference type="InterPro" id="IPR004675">
    <property type="entry name" value="AhpD_core"/>
</dbReference>
<dbReference type="SUPFAM" id="SSF69118">
    <property type="entry name" value="AhpD-like"/>
    <property type="match status" value="1"/>
</dbReference>
<dbReference type="GO" id="GO:0051920">
    <property type="term" value="F:peroxiredoxin activity"/>
    <property type="evidence" value="ECO:0007669"/>
    <property type="project" value="InterPro"/>
</dbReference>
<dbReference type="Gene3D" id="1.20.1290.10">
    <property type="entry name" value="AhpD-like"/>
    <property type="match status" value="1"/>
</dbReference>
<protein>
    <submittedName>
        <fullName evidence="2">Alkylhydroperoxidase</fullName>
    </submittedName>
</protein>
<dbReference type="eggNOG" id="COG2128">
    <property type="taxonomic scope" value="Bacteria"/>
</dbReference>
<dbReference type="RefSeq" id="WP_036741586.1">
    <property type="nucleotide sequence ID" value="NZ_FOJO01000015.1"/>
</dbReference>
<dbReference type="OrthoDB" id="9801997at2"/>
<dbReference type="PANTHER" id="PTHR34846">
    <property type="entry name" value="4-CARBOXYMUCONOLACTONE DECARBOXYLASE FAMILY PROTEIN (AFU_ORTHOLOGUE AFUA_6G11590)"/>
    <property type="match status" value="1"/>
</dbReference>
<gene>
    <name evidence="2" type="ORF">IT41_12235</name>
</gene>
<reference evidence="2 3" key="1">
    <citation type="submission" date="2014-09" db="EMBL/GenBank/DDBJ databases">
        <authorList>
            <person name="McGinnis J.M."/>
            <person name="Wolfgang W.J."/>
        </authorList>
    </citation>
    <scope>NUCLEOTIDE SEQUENCE [LARGE SCALE GENOMIC DNA]</scope>
    <source>
        <strain evidence="2 3">JCM 14014</strain>
    </source>
</reference>
<keyword evidence="2" id="KW-0575">Peroxidase</keyword>
<dbReference type="EMBL" id="JRKN01000016">
    <property type="protein sequence ID" value="KGJ03873.1"/>
    <property type="molecule type" value="Genomic_DNA"/>
</dbReference>
<organism evidence="2 3">
    <name type="scientific">Paracoccus halophilus</name>
    <dbReference type="NCBI Taxonomy" id="376733"/>
    <lineage>
        <taxon>Bacteria</taxon>
        <taxon>Pseudomonadati</taxon>
        <taxon>Pseudomonadota</taxon>
        <taxon>Alphaproteobacteria</taxon>
        <taxon>Rhodobacterales</taxon>
        <taxon>Paracoccaceae</taxon>
        <taxon>Paracoccus</taxon>
    </lineage>
</organism>
<dbReference type="NCBIfam" id="TIGR00778">
    <property type="entry name" value="ahpD_dom"/>
    <property type="match status" value="1"/>
</dbReference>
<sequence length="153" mass="16807">MQLTGTGRISPQQVSPEIYKAIAVVDQKLYGSSLGKALIELVKVRISQINGCAFCLDMHSQAAIKAGVSERKLILLGGWHEAAIWSERERAALGWAEAVTKIGGSRASDAEYDALVDLFDTKEIADLTMLIGLMNLWNRLAIAMRYQIQSEVE</sequence>
<feature type="domain" description="Carboxymuconolactone decarboxylase-like" evidence="1">
    <location>
        <begin position="16"/>
        <end position="98"/>
    </location>
</feature>
<name>A0A099F0U5_9RHOB</name>
<dbReference type="InterPro" id="IPR029032">
    <property type="entry name" value="AhpD-like"/>
</dbReference>
<keyword evidence="3" id="KW-1185">Reference proteome</keyword>
<evidence type="ECO:0000313" key="3">
    <source>
        <dbReference type="Proteomes" id="UP000029846"/>
    </source>
</evidence>
<proteinExistence type="predicted"/>
<dbReference type="PANTHER" id="PTHR34846:SF10">
    <property type="entry name" value="CYTOPLASMIC PROTEIN"/>
    <property type="match status" value="1"/>
</dbReference>
<dbReference type="Pfam" id="PF02627">
    <property type="entry name" value="CMD"/>
    <property type="match status" value="1"/>
</dbReference>
<keyword evidence="2" id="KW-0560">Oxidoreductase</keyword>
<dbReference type="STRING" id="376733.SAMN04487972_11510"/>
<evidence type="ECO:0000259" key="1">
    <source>
        <dbReference type="Pfam" id="PF02627"/>
    </source>
</evidence>
<evidence type="ECO:0000313" key="2">
    <source>
        <dbReference type="EMBL" id="KGJ03873.1"/>
    </source>
</evidence>
<comment type="caution">
    <text evidence="2">The sequence shown here is derived from an EMBL/GenBank/DDBJ whole genome shotgun (WGS) entry which is preliminary data.</text>
</comment>
<dbReference type="AlphaFoldDB" id="A0A099F0U5"/>
<reference evidence="2 3" key="2">
    <citation type="submission" date="2014-10" db="EMBL/GenBank/DDBJ databases">
        <title>Paracoccus sanguinis sp. nov., isolated from clinical specimens of New York State patients.</title>
        <authorList>
            <person name="Mingle L.A."/>
            <person name="Cole J.A."/>
            <person name="Lapierre P."/>
            <person name="Musser K.A."/>
        </authorList>
    </citation>
    <scope>NUCLEOTIDE SEQUENCE [LARGE SCALE GENOMIC DNA]</scope>
    <source>
        <strain evidence="2 3">JCM 14014</strain>
    </source>
</reference>